<protein>
    <submittedName>
        <fullName evidence="1">Uncharacterized protein</fullName>
    </submittedName>
</protein>
<name>A0A645HVE6_9ZZZZ</name>
<gene>
    <name evidence="1" type="ORF">SDC9_189999</name>
</gene>
<evidence type="ECO:0000313" key="1">
    <source>
        <dbReference type="EMBL" id="MPN42442.1"/>
    </source>
</evidence>
<organism evidence="1">
    <name type="scientific">bioreactor metagenome</name>
    <dbReference type="NCBI Taxonomy" id="1076179"/>
    <lineage>
        <taxon>unclassified sequences</taxon>
        <taxon>metagenomes</taxon>
        <taxon>ecological metagenomes</taxon>
    </lineage>
</organism>
<proteinExistence type="predicted"/>
<accession>A0A645HVE6</accession>
<reference evidence="1" key="1">
    <citation type="submission" date="2019-08" db="EMBL/GenBank/DDBJ databases">
        <authorList>
            <person name="Kucharzyk K."/>
            <person name="Murdoch R.W."/>
            <person name="Higgins S."/>
            <person name="Loffler F."/>
        </authorList>
    </citation>
    <scope>NUCLEOTIDE SEQUENCE</scope>
</reference>
<sequence>MPSIIHCFRAGTERTDPDFAQQGEFITIEEDEAFDLDRSIQFGSKDNELLASMVPTLDGFELPYLSVTFLGKTE</sequence>
<comment type="caution">
    <text evidence="1">The sequence shown here is derived from an EMBL/GenBank/DDBJ whole genome shotgun (WGS) entry which is preliminary data.</text>
</comment>
<dbReference type="EMBL" id="VSSQ01100179">
    <property type="protein sequence ID" value="MPN42442.1"/>
    <property type="molecule type" value="Genomic_DNA"/>
</dbReference>
<dbReference type="AlphaFoldDB" id="A0A645HVE6"/>